<name>A0A9P1BU90_9DINO</name>
<gene>
    <name evidence="1" type="ORF">C1SCF055_LOCUS7315</name>
</gene>
<protein>
    <submittedName>
        <fullName evidence="2">JmjC domain-containing protein</fullName>
    </submittedName>
</protein>
<evidence type="ECO:0000313" key="2">
    <source>
        <dbReference type="EMBL" id="CAL4766674.1"/>
    </source>
</evidence>
<evidence type="ECO:0000313" key="1">
    <source>
        <dbReference type="EMBL" id="CAI3979362.1"/>
    </source>
</evidence>
<dbReference type="SUPFAM" id="SSF51197">
    <property type="entry name" value="Clavaminate synthase-like"/>
    <property type="match status" value="1"/>
</dbReference>
<dbReference type="AlphaFoldDB" id="A0A9P1BU90"/>
<keyword evidence="3" id="KW-1185">Reference proteome</keyword>
<dbReference type="EMBL" id="CAMXCT030000479">
    <property type="protein sequence ID" value="CAL4766674.1"/>
    <property type="molecule type" value="Genomic_DNA"/>
</dbReference>
<organism evidence="1">
    <name type="scientific">Cladocopium goreaui</name>
    <dbReference type="NCBI Taxonomy" id="2562237"/>
    <lineage>
        <taxon>Eukaryota</taxon>
        <taxon>Sar</taxon>
        <taxon>Alveolata</taxon>
        <taxon>Dinophyceae</taxon>
        <taxon>Suessiales</taxon>
        <taxon>Symbiodiniaceae</taxon>
        <taxon>Cladocopium</taxon>
    </lineage>
</organism>
<sequence length="367" mass="41255">MAGTMQLEQAAGESGWQLEILEDPARQGKRLDSVAEFMDFLRCGKHSDGEMYILTEGISKLKLETSLPETLHQACLTKQSTVEALLNTLDRGDPWAGELFWWPPGETKREEVCGVDLCNKLLRYRPFAETCYVAEMRRSKRALHGQSLEMTDTLTLTDVKDLASFQLPFWDRGHGFLGSAGAGICLHVDQAWWSNVAKNFFGNKLVALWGPGTRVLDTCGGELFRKPLCERHLAALAECRRVALLRPGDVACFTGGLPHTTLVLGSALNLTFYESFLNWNCDNLDLLLSGLQRRVDQAWWQNNMEPKFVETVLGDIVRVAGDFIEDSEDHEKFVSLLRTRPLTAARLVQAGIQERLRPGTAKRRCLR</sequence>
<dbReference type="EMBL" id="CAMXCT010000479">
    <property type="protein sequence ID" value="CAI3979362.1"/>
    <property type="molecule type" value="Genomic_DNA"/>
</dbReference>
<reference evidence="2 3" key="2">
    <citation type="submission" date="2024-05" db="EMBL/GenBank/DDBJ databases">
        <authorList>
            <person name="Chen Y."/>
            <person name="Shah S."/>
            <person name="Dougan E. K."/>
            <person name="Thang M."/>
            <person name="Chan C."/>
        </authorList>
    </citation>
    <scope>NUCLEOTIDE SEQUENCE [LARGE SCALE GENOMIC DNA]</scope>
</reference>
<dbReference type="EMBL" id="CAMXCT020000479">
    <property type="protein sequence ID" value="CAL1132737.1"/>
    <property type="molecule type" value="Genomic_DNA"/>
</dbReference>
<reference evidence="1" key="1">
    <citation type="submission" date="2022-10" db="EMBL/GenBank/DDBJ databases">
        <authorList>
            <person name="Chen Y."/>
            <person name="Dougan E. K."/>
            <person name="Chan C."/>
            <person name="Rhodes N."/>
            <person name="Thang M."/>
        </authorList>
    </citation>
    <scope>NUCLEOTIDE SEQUENCE</scope>
</reference>
<dbReference type="Proteomes" id="UP001152797">
    <property type="component" value="Unassembled WGS sequence"/>
</dbReference>
<proteinExistence type="predicted"/>
<evidence type="ECO:0000313" key="3">
    <source>
        <dbReference type="Proteomes" id="UP001152797"/>
    </source>
</evidence>
<accession>A0A9P1BU90</accession>
<comment type="caution">
    <text evidence="1">The sequence shown here is derived from an EMBL/GenBank/DDBJ whole genome shotgun (WGS) entry which is preliminary data.</text>
</comment>